<name>A0AAD5XGV6_9FUNG</name>
<dbReference type="Pfam" id="PF00004">
    <property type="entry name" value="AAA"/>
    <property type="match status" value="1"/>
</dbReference>
<dbReference type="InterPro" id="IPR003959">
    <property type="entry name" value="ATPase_AAA_core"/>
</dbReference>
<feature type="compositionally biased region" description="Acidic residues" evidence="6">
    <location>
        <begin position="396"/>
        <end position="429"/>
    </location>
</feature>
<dbReference type="Gene3D" id="3.40.50.300">
    <property type="entry name" value="P-loop containing nucleotide triphosphate hydrolases"/>
    <property type="match status" value="1"/>
</dbReference>
<keyword evidence="2" id="KW-0547">Nucleotide-binding</keyword>
<dbReference type="Gene3D" id="1.10.8.60">
    <property type="match status" value="1"/>
</dbReference>
<feature type="compositionally biased region" description="Low complexity" evidence="6">
    <location>
        <begin position="465"/>
        <end position="482"/>
    </location>
</feature>
<feature type="compositionally biased region" description="Polar residues" evidence="6">
    <location>
        <begin position="258"/>
        <end position="274"/>
    </location>
</feature>
<dbReference type="EMBL" id="JADGJH010000644">
    <property type="protein sequence ID" value="KAJ3124888.1"/>
    <property type="molecule type" value="Genomic_DNA"/>
</dbReference>
<dbReference type="GO" id="GO:0003682">
    <property type="term" value="F:chromatin binding"/>
    <property type="evidence" value="ECO:0007669"/>
    <property type="project" value="TreeGrafter"/>
</dbReference>
<dbReference type="Gene3D" id="1.20.920.10">
    <property type="entry name" value="Bromodomain-like"/>
    <property type="match status" value="1"/>
</dbReference>
<feature type="compositionally biased region" description="Low complexity" evidence="6">
    <location>
        <begin position="134"/>
        <end position="155"/>
    </location>
</feature>
<feature type="compositionally biased region" description="Basic and acidic residues" evidence="6">
    <location>
        <begin position="454"/>
        <end position="463"/>
    </location>
</feature>
<accession>A0AAD5XGV6</accession>
<feature type="domain" description="Bromo" evidence="7">
    <location>
        <begin position="1292"/>
        <end position="1362"/>
    </location>
</feature>
<evidence type="ECO:0000313" key="9">
    <source>
        <dbReference type="Proteomes" id="UP001211907"/>
    </source>
</evidence>
<evidence type="ECO:0000256" key="5">
    <source>
        <dbReference type="PROSITE-ProRule" id="PRU00035"/>
    </source>
</evidence>
<dbReference type="GO" id="GO:0006337">
    <property type="term" value="P:nucleosome disassembly"/>
    <property type="evidence" value="ECO:0007669"/>
    <property type="project" value="TreeGrafter"/>
</dbReference>
<feature type="compositionally biased region" description="Basic and acidic residues" evidence="6">
    <location>
        <begin position="615"/>
        <end position="633"/>
    </location>
</feature>
<dbReference type="Pfam" id="PF00439">
    <property type="entry name" value="Bromodomain"/>
    <property type="match status" value="1"/>
</dbReference>
<protein>
    <submittedName>
        <fullName evidence="8">ATPase AAA domain-containing protein 2B</fullName>
    </submittedName>
</protein>
<comment type="caution">
    <text evidence="8">The sequence shown here is derived from an EMBL/GenBank/DDBJ whole genome shotgun (WGS) entry which is preliminary data.</text>
</comment>
<feature type="region of interest" description="Disordered" evidence="6">
    <location>
        <begin position="580"/>
        <end position="672"/>
    </location>
</feature>
<evidence type="ECO:0000256" key="6">
    <source>
        <dbReference type="SAM" id="MobiDB-lite"/>
    </source>
</evidence>
<dbReference type="PRINTS" id="PR00503">
    <property type="entry name" value="BROMODOMAIN"/>
</dbReference>
<feature type="compositionally biased region" description="Basic and acidic residues" evidence="6">
    <location>
        <begin position="1414"/>
        <end position="1423"/>
    </location>
</feature>
<dbReference type="SMART" id="SM00297">
    <property type="entry name" value="BROMO"/>
    <property type="match status" value="1"/>
</dbReference>
<dbReference type="PROSITE" id="PS50014">
    <property type="entry name" value="BROMODOMAIN_2"/>
    <property type="match status" value="1"/>
</dbReference>
<dbReference type="InterPro" id="IPR003593">
    <property type="entry name" value="AAA+_ATPase"/>
</dbReference>
<dbReference type="FunFam" id="3.40.50.300:FF:000061">
    <property type="entry name" value="ATPase family, AAA domain-containing 2"/>
    <property type="match status" value="1"/>
</dbReference>
<dbReference type="SUPFAM" id="SSF47370">
    <property type="entry name" value="Bromodomain"/>
    <property type="match status" value="1"/>
</dbReference>
<gene>
    <name evidence="8" type="primary">ATAD2B</name>
    <name evidence="8" type="ORF">HK100_011074</name>
</gene>
<evidence type="ECO:0000256" key="2">
    <source>
        <dbReference type="ARBA" id="ARBA00022741"/>
    </source>
</evidence>
<dbReference type="Proteomes" id="UP001211907">
    <property type="component" value="Unassembled WGS sequence"/>
</dbReference>
<feature type="region of interest" description="Disordered" evidence="6">
    <location>
        <begin position="128"/>
        <end position="163"/>
    </location>
</feature>
<dbReference type="PANTHER" id="PTHR23069:SF0">
    <property type="entry name" value="TAT-BINDING HOMOLOG 7"/>
    <property type="match status" value="1"/>
</dbReference>
<dbReference type="Pfam" id="PF17862">
    <property type="entry name" value="AAA_lid_3"/>
    <property type="match status" value="1"/>
</dbReference>
<feature type="region of interest" description="Disordered" evidence="6">
    <location>
        <begin position="189"/>
        <end position="320"/>
    </location>
</feature>
<evidence type="ECO:0000256" key="3">
    <source>
        <dbReference type="ARBA" id="ARBA00022840"/>
    </source>
</evidence>
<sequence length="1659" mass="185506">MLGPAMDQPHSPIENSVSAVENSVNRPGGSGQEPEADIINQRTRRSSVENDGVGNFNGDRNNNKIKSTSVPRPDLKRRKLSRRITDDDDDDEHSSVISSSDLLLSDASEQPHNSIYQAPPGYSLRQRKVKIEHQQQQQQSRFSARSTTNTRSTRSLGNDDKSFSAKMENLADHRPATRGIRASYKEFSEGEDFDDDDNILPVRSHSRTSTRVASSQSFSRRQNYSDTISDPPLSRRRSSLIDYENNNNNNSNQRRTSEYSSIHSTRNVARSRSVSLIGDTDRLRATRTSSCESNQELNGSLTPRRNGSNMDNGQRTLESRIDDNGSSFEAAKWSGKKIKLRLRTAGAADAETAHEINDPGIGEEDAAVVVDIVENDIDEVTALSAKSKKRVYSNNDDNDEVDDTDDAPVGDEKDDEFELDDDDDDEEDDHNSREDLDSDVEYNQRSRNRNVRYRRSESSERHRNNATVATTTTPRTTTNNNSPPRPRMPRRQPQQSPNTREEEAAREAKILQEKTARALRLAKRSGEYFEEEGGGDTGSSPDADAGGRRRNLRARKEGINYSLQMNPGFGWNGEPLEVFRASNTGTGTGGAGGGTGKNQSGGDGFSRGRPSFFRGRRDDRGGSGGGRDSHEFSYRPGKFGRNEADSDSDDDMNMHGQNGGRSSGNKSSRRDNPIEPVNILEILRAQEQSVFKDLPESEKKKYENKARLFRSGAGKDLADTDPISTSAVNFESIGGLDDHIRSLKEMVVMPLLYPEIFSGFQITPPRGVLFYGPPGTGKTLMARALASSCSTSTQKVAFFMRKGADVLSKWVGESERQLRLLFEQAKTYQPSIIFFDELDGLAPVRSSKQDQIHASIVSTLLALMDGLDSRGQVVVIGATNRIDAIDPALRRPGRFDRELFFPLPSEPARKKIISITTAKWNPPLAEKLVDDLASSTRGYCGADVRALCTEAALHAVRRSYPEIYDSGYKLEIKTEDINVTAEDFAKSMKTIIPSTHRVSTVYSSPIPKHLMPLMTIPYSEICSSLEALCPLLKHVADANVTGFMADSSNGNPIMQPASSASFLPYIFSFQPRLLICGPDGMGQKHLGPAALERLEAQNIHIQSLDLSTLFSDSSRTPDAGIIQLFHEIKRHRPAALYIPDINVWWNALPETARTIFRALLERGDAMNPVMVLATSEVEFADVPEEVQEIIQGRIGDRVSGVEGWKRVIEVGIPNQDSRKSFFEDLISSIKKHPVSKLKALKISTRREVPLARAPSPPPRELTDEEIEALFEHDESLRRQLRMELRFIINDIKRNKKFSDFLRPVDPEIFPHYYSTVTNPMDLQTLLYYVNTNEYSTLEEFIDDFRFIIESAEEFNESHSPIVGKAFDLWDNFMMYITTISKREPEFVWELKQSALRCELVNKQRKAKGLTALGREAEKTRKQLSEAANESNEIQPEDEEFDALALDLPIEKRQLEPSPPKSAKLRRIVDDDDDDDDDDQINNPASSQQSVNSQSVLEIQADTVIAETSVNVVATEEITHMTSVDVEATGDGDIAVADNAARETVVQNDDVSDDEARRNMDLDNNLANLFDDLPAKEAADTRDKPIVIDTEDEIEEKEFLLNEHDLSNFEVRLLRTTDGMSVSDLEALSVALSSIVFKFSNDWDRHNMMQELQTVLNRTE</sequence>
<feature type="compositionally biased region" description="Basic and acidic residues" evidence="6">
    <location>
        <begin position="499"/>
        <end position="516"/>
    </location>
</feature>
<dbReference type="SUPFAM" id="SSF52540">
    <property type="entry name" value="P-loop containing nucleoside triphosphate hydrolases"/>
    <property type="match status" value="2"/>
</dbReference>
<feature type="compositionally biased region" description="Acidic residues" evidence="6">
    <location>
        <begin position="1469"/>
        <end position="1479"/>
    </location>
</feature>
<dbReference type="InterPro" id="IPR036427">
    <property type="entry name" value="Bromodomain-like_sf"/>
</dbReference>
<feature type="compositionally biased region" description="Polar residues" evidence="6">
    <location>
        <begin position="286"/>
        <end position="316"/>
    </location>
</feature>
<evidence type="ECO:0000256" key="4">
    <source>
        <dbReference type="ARBA" id="ARBA00023117"/>
    </source>
</evidence>
<feature type="compositionally biased region" description="Polar residues" evidence="6">
    <location>
        <begin position="207"/>
        <end position="227"/>
    </location>
</feature>
<dbReference type="GO" id="GO:0006334">
    <property type="term" value="P:nucleosome assembly"/>
    <property type="evidence" value="ECO:0007669"/>
    <property type="project" value="TreeGrafter"/>
</dbReference>
<keyword evidence="4 5" id="KW-0103">Bromodomain</keyword>
<feature type="compositionally biased region" description="Low complexity" evidence="6">
    <location>
        <begin position="240"/>
        <end position="252"/>
    </location>
</feature>
<dbReference type="PANTHER" id="PTHR23069">
    <property type="entry name" value="AAA DOMAIN-CONTAINING"/>
    <property type="match status" value="1"/>
</dbReference>
<organism evidence="8 9">
    <name type="scientific">Physocladia obscura</name>
    <dbReference type="NCBI Taxonomy" id="109957"/>
    <lineage>
        <taxon>Eukaryota</taxon>
        <taxon>Fungi</taxon>
        <taxon>Fungi incertae sedis</taxon>
        <taxon>Chytridiomycota</taxon>
        <taxon>Chytridiomycota incertae sedis</taxon>
        <taxon>Chytridiomycetes</taxon>
        <taxon>Chytridiales</taxon>
        <taxon>Chytriomycetaceae</taxon>
        <taxon>Physocladia</taxon>
    </lineage>
</organism>
<feature type="compositionally biased region" description="Polar residues" evidence="6">
    <location>
        <begin position="58"/>
        <end position="70"/>
    </location>
</feature>
<keyword evidence="3" id="KW-0067">ATP-binding</keyword>
<dbReference type="GO" id="GO:0016887">
    <property type="term" value="F:ATP hydrolysis activity"/>
    <property type="evidence" value="ECO:0007669"/>
    <property type="project" value="InterPro"/>
</dbReference>
<feature type="compositionally biased region" description="Gly residues" evidence="6">
    <location>
        <begin position="586"/>
        <end position="605"/>
    </location>
</feature>
<dbReference type="PROSITE" id="PS00674">
    <property type="entry name" value="AAA"/>
    <property type="match status" value="1"/>
</dbReference>
<feature type="region of interest" description="Disordered" evidence="6">
    <location>
        <begin position="391"/>
        <end position="551"/>
    </location>
</feature>
<dbReference type="GO" id="GO:0045815">
    <property type="term" value="P:transcription initiation-coupled chromatin remodeling"/>
    <property type="evidence" value="ECO:0007669"/>
    <property type="project" value="TreeGrafter"/>
</dbReference>
<feature type="region of interest" description="Disordered" evidence="6">
    <location>
        <begin position="1"/>
        <end position="97"/>
    </location>
</feature>
<keyword evidence="9" id="KW-1185">Reference proteome</keyword>
<dbReference type="InterPro" id="IPR041569">
    <property type="entry name" value="AAA_lid_3"/>
</dbReference>
<dbReference type="InterPro" id="IPR045199">
    <property type="entry name" value="ATAD2-like"/>
</dbReference>
<dbReference type="InterPro" id="IPR001487">
    <property type="entry name" value="Bromodomain"/>
</dbReference>
<dbReference type="InterPro" id="IPR027417">
    <property type="entry name" value="P-loop_NTPase"/>
</dbReference>
<feature type="region of interest" description="Disordered" evidence="6">
    <location>
        <begin position="1411"/>
        <end position="1437"/>
    </location>
</feature>
<dbReference type="GO" id="GO:0042393">
    <property type="term" value="F:histone binding"/>
    <property type="evidence" value="ECO:0007669"/>
    <property type="project" value="TreeGrafter"/>
</dbReference>
<evidence type="ECO:0000313" key="8">
    <source>
        <dbReference type="EMBL" id="KAJ3124888.1"/>
    </source>
</evidence>
<dbReference type="GO" id="GO:0005524">
    <property type="term" value="F:ATP binding"/>
    <property type="evidence" value="ECO:0007669"/>
    <property type="project" value="UniProtKB-KW"/>
</dbReference>
<dbReference type="SMART" id="SM00382">
    <property type="entry name" value="AAA"/>
    <property type="match status" value="1"/>
</dbReference>
<reference evidence="8" key="1">
    <citation type="submission" date="2020-05" db="EMBL/GenBank/DDBJ databases">
        <title>Phylogenomic resolution of chytrid fungi.</title>
        <authorList>
            <person name="Stajich J.E."/>
            <person name="Amses K."/>
            <person name="Simmons R."/>
            <person name="Seto K."/>
            <person name="Myers J."/>
            <person name="Bonds A."/>
            <person name="Quandt C.A."/>
            <person name="Barry K."/>
            <person name="Liu P."/>
            <person name="Grigoriev I."/>
            <person name="Longcore J.E."/>
            <person name="James T.Y."/>
        </authorList>
    </citation>
    <scope>NUCLEOTIDE SEQUENCE</scope>
    <source>
        <strain evidence="8">JEL0513</strain>
    </source>
</reference>
<feature type="compositionally biased region" description="Polar residues" evidence="6">
    <location>
        <begin position="13"/>
        <end position="25"/>
    </location>
</feature>
<proteinExistence type="inferred from homology"/>
<feature type="region of interest" description="Disordered" evidence="6">
    <location>
        <begin position="1449"/>
        <end position="1493"/>
    </location>
</feature>
<comment type="similarity">
    <text evidence="1">Belongs to the AAA ATPase family.</text>
</comment>
<feature type="compositionally biased region" description="Acidic residues" evidence="6">
    <location>
        <begin position="189"/>
        <end position="198"/>
    </location>
</feature>
<evidence type="ECO:0000259" key="7">
    <source>
        <dbReference type="PROSITE" id="PS50014"/>
    </source>
</evidence>
<evidence type="ECO:0000256" key="1">
    <source>
        <dbReference type="ARBA" id="ARBA00006914"/>
    </source>
</evidence>
<dbReference type="InterPro" id="IPR003960">
    <property type="entry name" value="ATPase_AAA_CS"/>
</dbReference>
<dbReference type="GO" id="GO:0005634">
    <property type="term" value="C:nucleus"/>
    <property type="evidence" value="ECO:0007669"/>
    <property type="project" value="TreeGrafter"/>
</dbReference>